<gene>
    <name evidence="4" type="primary">SRR6960551_4_3</name>
</gene>
<keyword evidence="3" id="KW-0946">Virion</keyword>
<accession>A0A8S5L4H0</accession>
<evidence type="ECO:0000256" key="2">
    <source>
        <dbReference type="ARBA" id="ARBA00022561"/>
    </source>
</evidence>
<dbReference type="EMBL" id="BK014153">
    <property type="protein sequence ID" value="DAD52606.1"/>
    <property type="molecule type" value="Genomic_RNA"/>
</dbReference>
<dbReference type="KEGG" id="vg:80398031"/>
<name>A0A8S5L4H0_9VIRU</name>
<evidence type="ECO:0000256" key="1">
    <source>
        <dbReference type="ARBA" id="ARBA00004328"/>
    </source>
</evidence>
<dbReference type="RefSeq" id="YP_010769110.1">
    <property type="nucleotide sequence ID" value="NC_073880.1"/>
</dbReference>
<dbReference type="InterPro" id="IPR015954">
    <property type="entry name" value="Phage_RNA-type_capsid"/>
</dbReference>
<organism evidence="4 5">
    <name type="scientific">ssRNA phage SRR6960551_4</name>
    <dbReference type="NCBI Taxonomy" id="2786555"/>
    <lineage>
        <taxon>Viruses</taxon>
        <taxon>Riboviria</taxon>
        <taxon>Orthornavirae</taxon>
        <taxon>Lenarviricota</taxon>
        <taxon>Leviviricetes</taxon>
        <taxon>Norzivirales</taxon>
        <taxon>Fiersviridae</taxon>
        <taxon>Bohwovirus</taxon>
        <taxon>Bohwovirus asiocola</taxon>
    </lineage>
</organism>
<proteinExistence type="predicted"/>
<keyword evidence="5" id="KW-1185">Reference proteome</keyword>
<reference evidence="4" key="1">
    <citation type="submission" date="2020-09" db="EMBL/GenBank/DDBJ databases">
        <title>Leviviricetes taxonomy.</title>
        <authorList>
            <person name="Stockdale S.R."/>
            <person name="Callanan J."/>
            <person name="Adriaenssens E.M."/>
            <person name="Kuhn J.H."/>
            <person name="Rumnieks J."/>
            <person name="Shkoporov A."/>
            <person name="Draper L.A."/>
            <person name="Ross P."/>
            <person name="Hill C."/>
        </authorList>
    </citation>
    <scope>NUCLEOTIDE SEQUENCE</scope>
</reference>
<evidence type="ECO:0000313" key="4">
    <source>
        <dbReference type="EMBL" id="DAD52606.1"/>
    </source>
</evidence>
<dbReference type="Gene3D" id="3.30.380.10">
    <property type="entry name" value="MS2 Viral Coat Protein"/>
    <property type="match status" value="1"/>
</dbReference>
<sequence>MPAISNITLTDGTTPITFAHSSHDANNLLMIDNAGSTSESSPRLLLSRFNGKRGSPNRKYRVKLTFAYLETVSGSLDGYVAPPKIAYTNIAQADFTFNKRASSPQCQSAKSYLMSSLGNNSTDFTVVANPLIHNAIINDQFPY</sequence>
<protein>
    <submittedName>
        <fullName evidence="4">Coat protein</fullName>
    </submittedName>
</protein>
<comment type="subcellular location">
    <subcellularLocation>
        <location evidence="1">Virion</location>
    </subcellularLocation>
</comment>
<dbReference type="Proteomes" id="UP000677631">
    <property type="component" value="Segment"/>
</dbReference>
<dbReference type="GeneID" id="80398031"/>
<evidence type="ECO:0000256" key="3">
    <source>
        <dbReference type="ARBA" id="ARBA00022844"/>
    </source>
</evidence>
<evidence type="ECO:0000313" key="5">
    <source>
        <dbReference type="Proteomes" id="UP000677631"/>
    </source>
</evidence>
<keyword evidence="2 4" id="KW-0167">Capsid protein</keyword>
<dbReference type="GO" id="GO:0019028">
    <property type="term" value="C:viral capsid"/>
    <property type="evidence" value="ECO:0007669"/>
    <property type="project" value="UniProtKB-KW"/>
</dbReference>